<organism evidence="2 3">
    <name type="scientific">Ceraceosorus bombacis</name>
    <dbReference type="NCBI Taxonomy" id="401625"/>
    <lineage>
        <taxon>Eukaryota</taxon>
        <taxon>Fungi</taxon>
        <taxon>Dikarya</taxon>
        <taxon>Basidiomycota</taxon>
        <taxon>Ustilaginomycotina</taxon>
        <taxon>Exobasidiomycetes</taxon>
        <taxon>Ceraceosorales</taxon>
        <taxon>Ceraceosoraceae</taxon>
        <taxon>Ceraceosorus</taxon>
    </lineage>
</organism>
<evidence type="ECO:0000256" key="1">
    <source>
        <dbReference type="SAM" id="MobiDB-lite"/>
    </source>
</evidence>
<protein>
    <submittedName>
        <fullName evidence="2">Uncharacterized protein</fullName>
    </submittedName>
</protein>
<feature type="compositionally biased region" description="Basic residues" evidence="1">
    <location>
        <begin position="24"/>
        <end position="33"/>
    </location>
</feature>
<reference evidence="3" key="1">
    <citation type="submission" date="2014-09" db="EMBL/GenBank/DDBJ databases">
        <authorList>
            <person name="Sharma Rahul"/>
            <person name="Thines Marco"/>
        </authorList>
    </citation>
    <scope>NUCLEOTIDE SEQUENCE [LARGE SCALE GENOMIC DNA]</scope>
</reference>
<sequence length="150" mass="16927">MSRRSSPRACAVSARGDSDDGQARRSHFGRRTKATTAFRKSLCAQSLTSNRSQRERQIARPTAWPFASIERHRPTDEKGVTNSNRLCRQPDRLCTLLGIIVQMSCKLYRCDSHLRQPHRLSYGVKPTDVRPAGSTPVLAAPKQRNVNVWL</sequence>
<dbReference type="AlphaFoldDB" id="A0A0N7L9F4"/>
<keyword evidence="3" id="KW-1185">Reference proteome</keyword>
<dbReference type="Proteomes" id="UP000054845">
    <property type="component" value="Unassembled WGS sequence"/>
</dbReference>
<proteinExistence type="predicted"/>
<feature type="compositionally biased region" description="Basic and acidic residues" evidence="1">
    <location>
        <begin position="69"/>
        <end position="79"/>
    </location>
</feature>
<evidence type="ECO:0000313" key="3">
    <source>
        <dbReference type="Proteomes" id="UP000054845"/>
    </source>
</evidence>
<feature type="region of interest" description="Disordered" evidence="1">
    <location>
        <begin position="1"/>
        <end position="84"/>
    </location>
</feature>
<accession>A0A0N7L9F4</accession>
<dbReference type="EMBL" id="CCYA01000221">
    <property type="protein sequence ID" value="CEH13634.1"/>
    <property type="molecule type" value="Genomic_DNA"/>
</dbReference>
<evidence type="ECO:0000313" key="2">
    <source>
        <dbReference type="EMBL" id="CEH13634.1"/>
    </source>
</evidence>
<name>A0A0N7L9F4_9BASI</name>